<accession>A0A1H7C0V7</accession>
<feature type="signal peptide" evidence="1">
    <location>
        <begin position="1"/>
        <end position="19"/>
    </location>
</feature>
<evidence type="ECO:0000313" key="3">
    <source>
        <dbReference type="Proteomes" id="UP000199379"/>
    </source>
</evidence>
<evidence type="ECO:0000313" key="2">
    <source>
        <dbReference type="EMBL" id="SEJ83096.1"/>
    </source>
</evidence>
<feature type="chain" id="PRO_5011771696" description="Tetratricopeptide repeat-containing protein" evidence="1">
    <location>
        <begin position="20"/>
        <end position="346"/>
    </location>
</feature>
<dbReference type="Gene3D" id="1.25.40.10">
    <property type="entry name" value="Tetratricopeptide repeat domain"/>
    <property type="match status" value="2"/>
</dbReference>
<organism evidence="2 3">
    <name type="scientific">Cribrihabitans marinus</name>
    <dbReference type="NCBI Taxonomy" id="1227549"/>
    <lineage>
        <taxon>Bacteria</taxon>
        <taxon>Pseudomonadati</taxon>
        <taxon>Pseudomonadota</taxon>
        <taxon>Alphaproteobacteria</taxon>
        <taxon>Rhodobacterales</taxon>
        <taxon>Paracoccaceae</taxon>
        <taxon>Cribrihabitans</taxon>
    </lineage>
</organism>
<keyword evidence="3" id="KW-1185">Reference proteome</keyword>
<dbReference type="AlphaFoldDB" id="A0A1H7C0V7"/>
<reference evidence="2 3" key="1">
    <citation type="submission" date="2016-10" db="EMBL/GenBank/DDBJ databases">
        <authorList>
            <person name="de Groot N.N."/>
        </authorList>
    </citation>
    <scope>NUCLEOTIDE SEQUENCE [LARGE SCALE GENOMIC DNA]</scope>
    <source>
        <strain evidence="2 3">DSM 29340</strain>
    </source>
</reference>
<dbReference type="RefSeq" id="WP_092367981.1">
    <property type="nucleotide sequence ID" value="NZ_BMGV01000007.1"/>
</dbReference>
<proteinExistence type="predicted"/>
<evidence type="ECO:0000256" key="1">
    <source>
        <dbReference type="SAM" id="SignalP"/>
    </source>
</evidence>
<sequence length="346" mass="37130">MKLLIAVLTLCLLGAPVFADSDGETEAAQHTAEVNAVIETVTELLEEARQTAPTDRSSALRAYLLLREADAVVTRALAAYPEADSLGELEAHPAAQLQDGPIAAAAGHVVSLCDGLPPRDCLFTETERVAAQIVQTSRYVPSRAMPLSDIAEARAKVGQLAEAKRFWSEAERIVVQPESAINRASELQVIAGAQAGAENMAEATRLWSAAERSLTKIKRTEARASALSHIAKTRAAAGQLAEATRFWSEAERIVVQPERRLGRSKRAWALYRIAGSLAQSGQFTEAERIAVQIEGNHQSWALRDIAGSLAEAAKYAEAERIAVQLARTGKHAGDRAKALSLIASEL</sequence>
<dbReference type="EMBL" id="FNYD01000007">
    <property type="protein sequence ID" value="SEJ83096.1"/>
    <property type="molecule type" value="Genomic_DNA"/>
</dbReference>
<gene>
    <name evidence="2" type="ORF">SAMN05444007_107270</name>
</gene>
<name>A0A1H7C0V7_9RHOB</name>
<dbReference type="SUPFAM" id="SSF48452">
    <property type="entry name" value="TPR-like"/>
    <property type="match status" value="1"/>
</dbReference>
<keyword evidence="1" id="KW-0732">Signal</keyword>
<dbReference type="InterPro" id="IPR011990">
    <property type="entry name" value="TPR-like_helical_dom_sf"/>
</dbReference>
<evidence type="ECO:0008006" key="4">
    <source>
        <dbReference type="Google" id="ProtNLM"/>
    </source>
</evidence>
<dbReference type="STRING" id="1227549.SAMN05444007_107270"/>
<protein>
    <recommendedName>
        <fullName evidence="4">Tetratricopeptide repeat-containing protein</fullName>
    </recommendedName>
</protein>
<dbReference type="Proteomes" id="UP000199379">
    <property type="component" value="Unassembled WGS sequence"/>
</dbReference>